<dbReference type="InterPro" id="IPR036457">
    <property type="entry name" value="PPM-type-like_dom_sf"/>
</dbReference>
<evidence type="ECO:0000313" key="2">
    <source>
        <dbReference type="Proteomes" id="UP000190064"/>
    </source>
</evidence>
<keyword evidence="2" id="KW-1185">Reference proteome</keyword>
<sequence length="229" mass="26088">MHMEWRSKKGQGRLSNSDAAAIVAFGSVIGIVVVDAAESRQSCEFANLWAKRCVELVEPEDLFSSESLILKIQSQWRSLRLQCLHEKASYSLVIVDTKNRNGLLLFVGDVRAGLLEENGDIKWINDPHTMEFQQLEYQTGMALSEDSRHQLTRCYKAQRFAKPESVSFQLGEDSDFILCSDGYWREHLQDQVMLSDVNDDCSVLLLLKDLSALSVRSDTDNFYLREKLS</sequence>
<protein>
    <recommendedName>
        <fullName evidence="3">PPM-type phosphatase domain-containing protein</fullName>
    </recommendedName>
</protein>
<dbReference type="EMBL" id="MTSD02000006">
    <property type="protein sequence ID" value="OOV86418.1"/>
    <property type="molecule type" value="Genomic_DNA"/>
</dbReference>
<evidence type="ECO:0000313" key="1">
    <source>
        <dbReference type="EMBL" id="OOV86418.1"/>
    </source>
</evidence>
<proteinExistence type="predicted"/>
<dbReference type="Proteomes" id="UP000190064">
    <property type="component" value="Unassembled WGS sequence"/>
</dbReference>
<name>A0A1T1H995_OCELI</name>
<gene>
    <name evidence="1" type="ORF">BTA35_0212945</name>
</gene>
<dbReference type="STRING" id="966.BTA35_0212945"/>
<organism evidence="1 2">
    <name type="scientific">Oceanospirillum linum</name>
    <dbReference type="NCBI Taxonomy" id="966"/>
    <lineage>
        <taxon>Bacteria</taxon>
        <taxon>Pseudomonadati</taxon>
        <taxon>Pseudomonadota</taxon>
        <taxon>Gammaproteobacteria</taxon>
        <taxon>Oceanospirillales</taxon>
        <taxon>Oceanospirillaceae</taxon>
        <taxon>Oceanospirillum</taxon>
    </lineage>
</organism>
<dbReference type="Gene3D" id="3.60.40.10">
    <property type="entry name" value="PPM-type phosphatase domain"/>
    <property type="match status" value="1"/>
</dbReference>
<dbReference type="RefSeq" id="WP_078320234.1">
    <property type="nucleotide sequence ID" value="NZ_FXTS01000007.1"/>
</dbReference>
<evidence type="ECO:0008006" key="3">
    <source>
        <dbReference type="Google" id="ProtNLM"/>
    </source>
</evidence>
<dbReference type="AlphaFoldDB" id="A0A1T1H995"/>
<comment type="caution">
    <text evidence="1">The sequence shown here is derived from an EMBL/GenBank/DDBJ whole genome shotgun (WGS) entry which is preliminary data.</text>
</comment>
<accession>A0A1T1H995</accession>
<dbReference type="SUPFAM" id="SSF81606">
    <property type="entry name" value="PP2C-like"/>
    <property type="match status" value="1"/>
</dbReference>
<reference evidence="1" key="1">
    <citation type="submission" date="2017-02" db="EMBL/GenBank/DDBJ databases">
        <title>Draft Genome Sequence of the Salt Water Bacterium Oceanospirillum linum ATCC 11336.</title>
        <authorList>
            <person name="Trachtenberg A.M."/>
            <person name="Carney J.G."/>
            <person name="Linnane J.D."/>
            <person name="Rheaume B.A."/>
            <person name="Pitts N.L."/>
            <person name="Mykles D.L."/>
            <person name="Maclea K.S."/>
        </authorList>
    </citation>
    <scope>NUCLEOTIDE SEQUENCE [LARGE SCALE GENOMIC DNA]</scope>
    <source>
        <strain evidence="1">ATCC 11336</strain>
    </source>
</reference>